<reference evidence="2 3" key="1">
    <citation type="journal article" date="2013" name="Genome Announc.">
        <title>Complete Genome Sequence of the Thermophilic and Facultatively Chemolithoautotrophic Sulfate Reducer Archaeoglobus sulfaticallidus Strain PM70-1T.</title>
        <authorList>
            <person name="Stokke R."/>
            <person name="Hocking W.P."/>
            <person name="Steinsbu B.O."/>
            <person name="Steen I.H."/>
        </authorList>
    </citation>
    <scope>NUCLEOTIDE SEQUENCE [LARGE SCALE GENOMIC DNA]</scope>
    <source>
        <strain evidence="2">PM70-1</strain>
    </source>
</reference>
<dbReference type="HOGENOM" id="CLU_207588_1_1_2"/>
<proteinExistence type="predicted"/>
<organism evidence="2 3">
    <name type="scientific">Archaeoglobus sulfaticallidus PM70-1</name>
    <dbReference type="NCBI Taxonomy" id="387631"/>
    <lineage>
        <taxon>Archaea</taxon>
        <taxon>Methanobacteriati</taxon>
        <taxon>Methanobacteriota</taxon>
        <taxon>Archaeoglobi</taxon>
        <taxon>Archaeoglobales</taxon>
        <taxon>Archaeoglobaceae</taxon>
        <taxon>Archaeoglobus</taxon>
    </lineage>
</organism>
<dbReference type="EMBL" id="CP005290">
    <property type="protein sequence ID" value="AGK62122.1"/>
    <property type="molecule type" value="Genomic_DNA"/>
</dbReference>
<accession>N0BII8</accession>
<gene>
    <name evidence="2" type="ORF">Asulf_02168</name>
</gene>
<sequence>MLGMADVWTALGYLMTILSVIFCIAYGVWKWRG</sequence>
<keyword evidence="1" id="KW-0472">Membrane</keyword>
<dbReference type="NCBIfam" id="NF045580">
    <property type="entry name" value="symport_access"/>
    <property type="match status" value="1"/>
</dbReference>
<feature type="transmembrane region" description="Helical" evidence="1">
    <location>
        <begin position="12"/>
        <end position="29"/>
    </location>
</feature>
<dbReference type="STRING" id="387631.Asulf_02168"/>
<dbReference type="KEGG" id="ast:Asulf_02168"/>
<keyword evidence="1" id="KW-1133">Transmembrane helix</keyword>
<dbReference type="Proteomes" id="UP000013307">
    <property type="component" value="Chromosome"/>
</dbReference>
<dbReference type="InterPro" id="IPR054615">
    <property type="entry name" value="Symport_access"/>
</dbReference>
<evidence type="ECO:0000313" key="2">
    <source>
        <dbReference type="EMBL" id="AGK62122.1"/>
    </source>
</evidence>
<evidence type="ECO:0000256" key="1">
    <source>
        <dbReference type="SAM" id="Phobius"/>
    </source>
</evidence>
<keyword evidence="3" id="KW-1185">Reference proteome</keyword>
<protein>
    <submittedName>
        <fullName evidence="2">Uncharacterized protein</fullName>
    </submittedName>
</protein>
<dbReference type="eggNOG" id="arCOG04899">
    <property type="taxonomic scope" value="Archaea"/>
</dbReference>
<dbReference type="AlphaFoldDB" id="N0BII8"/>
<keyword evidence="1" id="KW-0812">Transmembrane</keyword>
<name>N0BII8_9EURY</name>
<evidence type="ECO:0000313" key="3">
    <source>
        <dbReference type="Proteomes" id="UP000013307"/>
    </source>
</evidence>